<dbReference type="RefSeq" id="XP_056072402.1">
    <property type="nucleotide sequence ID" value="XM_056215135.1"/>
</dbReference>
<accession>A0A9W8XNZ5</accession>
<dbReference type="Gene3D" id="3.90.550.10">
    <property type="entry name" value="Spore Coat Polysaccharide Biosynthesis Protein SpsA, Chain A"/>
    <property type="match status" value="1"/>
</dbReference>
<dbReference type="AlphaFoldDB" id="A0A9W8XNZ5"/>
<dbReference type="InterPro" id="IPR029044">
    <property type="entry name" value="Nucleotide-diphossugar_trans"/>
</dbReference>
<dbReference type="InterPro" id="IPR050587">
    <property type="entry name" value="GNT1/Glycosyltrans_8"/>
</dbReference>
<dbReference type="Proteomes" id="UP001140513">
    <property type="component" value="Unassembled WGS sequence"/>
</dbReference>
<sequence length="386" mass="44485">MLTLLVINFRSAMIAFSERRRLTVAVFAFIVTTLLFLTLHQTHATEAIRVRIGIGQNSENTGYSKLSNDIYRTGTGFTNGSAPFLANGKGRFAYVTFLSGTVDGPKDLEEDNYFVATRILVWQLLHKPETRTNGIDVVVMVTPSVSESRRARLAKDGAIIHAVDFLHVENDQWIHAAQHRWDDVTTKLRAWEMTQYSRILMLDGDTMLRLPLDGVFDDKGAKVRQTKNQNTYTPLEGEAPLPGTYLLGSLSEVWDCTHDFPPKDDTDLKKISKMNAGFMLLAPSLPAFDYYRSLLNMTDAFDPKDPEQNLLNHAHRWDGPMPWTEVNHKWNIRCPTEKDFKKGLVSMHEKWWTQPYLYENENVKDFLRAQRWEMKGWYDAWDLRYA</sequence>
<evidence type="ECO:0000313" key="2">
    <source>
        <dbReference type="Proteomes" id="UP001140513"/>
    </source>
</evidence>
<organism evidence="1 2">
    <name type="scientific">Didymosphaeria variabile</name>
    <dbReference type="NCBI Taxonomy" id="1932322"/>
    <lineage>
        <taxon>Eukaryota</taxon>
        <taxon>Fungi</taxon>
        <taxon>Dikarya</taxon>
        <taxon>Ascomycota</taxon>
        <taxon>Pezizomycotina</taxon>
        <taxon>Dothideomycetes</taxon>
        <taxon>Pleosporomycetidae</taxon>
        <taxon>Pleosporales</taxon>
        <taxon>Massarineae</taxon>
        <taxon>Didymosphaeriaceae</taxon>
        <taxon>Didymosphaeria</taxon>
    </lineage>
</organism>
<reference evidence="1" key="1">
    <citation type="submission" date="2022-10" db="EMBL/GenBank/DDBJ databases">
        <title>Tapping the CABI collections for fungal endophytes: first genome assemblies for Collariella, Neodidymelliopsis, Ascochyta clinopodiicola, Didymella pomorum, Didymosphaeria variabile, Neocosmospora piperis and Neocucurbitaria cava.</title>
        <authorList>
            <person name="Hill R."/>
        </authorList>
    </citation>
    <scope>NUCLEOTIDE SEQUENCE</scope>
    <source>
        <strain evidence="1">IMI 356815</strain>
    </source>
</reference>
<gene>
    <name evidence="1" type="ORF">N0V89_006365</name>
</gene>
<dbReference type="PANTHER" id="PTHR11183">
    <property type="entry name" value="GLYCOGENIN SUBFAMILY MEMBER"/>
    <property type="match status" value="1"/>
</dbReference>
<protein>
    <recommendedName>
        <fullName evidence="3">Nucleotide-diphospho-sugar transferase</fullName>
    </recommendedName>
</protein>
<dbReference type="EMBL" id="JAPEUX010000004">
    <property type="protein sequence ID" value="KAJ4354628.1"/>
    <property type="molecule type" value="Genomic_DNA"/>
</dbReference>
<comment type="caution">
    <text evidence="1">The sequence shown here is derived from an EMBL/GenBank/DDBJ whole genome shotgun (WGS) entry which is preliminary data.</text>
</comment>
<proteinExistence type="predicted"/>
<keyword evidence="2" id="KW-1185">Reference proteome</keyword>
<evidence type="ECO:0000313" key="1">
    <source>
        <dbReference type="EMBL" id="KAJ4354628.1"/>
    </source>
</evidence>
<dbReference type="OrthoDB" id="2014201at2759"/>
<name>A0A9W8XNZ5_9PLEO</name>
<dbReference type="SUPFAM" id="SSF53448">
    <property type="entry name" value="Nucleotide-diphospho-sugar transferases"/>
    <property type="match status" value="1"/>
</dbReference>
<evidence type="ECO:0008006" key="3">
    <source>
        <dbReference type="Google" id="ProtNLM"/>
    </source>
</evidence>
<dbReference type="GeneID" id="80909895"/>